<sequence>MDHRSTGRYAGVDSASAFGRHQQQFADVSARPRFAVESPQLRAQYTSHQQQHRLMWTPELAIQEIVEGNTALPPLQIMPSASRPAFQGRQQQQHLDIKSFQTTSTSTPTTQATAALEFETTSAATRTIDRSLANEHSFSNQPSDAKWPSPYVVERTPLRSALAKKKPHPSSQPSTYRSRSARGLSEDRANQSSNVSLLASPQNESLQAVSPINIDLSNHHQLQPFSTPNPKYLPNDTTLSAGGARSDYNSPHSAAKLTPPMEVKILRKEVSDLRMQLVQEQQRSRTLADDLFLAKGELNNTSVHVDVRERECMELNDFVDTLQRRCRSLEIELSELRTTQEMKHRLTRLEQATSPIAAAAASPRRPDVADLQNSSNIIISSLEYENRELATRLAQATLEIAQMKAILDRLELHAPYPPELVGTAKKQLRLFAEIQ</sequence>
<feature type="coiled-coil region" evidence="1">
    <location>
        <begin position="379"/>
        <end position="413"/>
    </location>
</feature>
<dbReference type="VEuPathDB" id="TriTrypDB:BSAL_43200"/>
<keyword evidence="4" id="KW-1185">Reference proteome</keyword>
<feature type="compositionally biased region" description="Polar residues" evidence="2">
    <location>
        <begin position="190"/>
        <end position="202"/>
    </location>
</feature>
<protein>
    <submittedName>
        <fullName evidence="3">Uncharacterized protein</fullName>
    </submittedName>
</protein>
<name>A0A0S4JPQ6_BODSA</name>
<dbReference type="Proteomes" id="UP000051952">
    <property type="component" value="Unassembled WGS sequence"/>
</dbReference>
<reference evidence="4" key="1">
    <citation type="submission" date="2015-09" db="EMBL/GenBank/DDBJ databases">
        <authorList>
            <consortium name="Pathogen Informatics"/>
        </authorList>
    </citation>
    <scope>NUCLEOTIDE SEQUENCE [LARGE SCALE GENOMIC DNA]</scope>
    <source>
        <strain evidence="4">Lake Konstanz</strain>
    </source>
</reference>
<dbReference type="AlphaFoldDB" id="A0A0S4JPQ6"/>
<evidence type="ECO:0000313" key="3">
    <source>
        <dbReference type="EMBL" id="CUG93501.1"/>
    </source>
</evidence>
<feature type="region of interest" description="Disordered" evidence="2">
    <location>
        <begin position="160"/>
        <end position="202"/>
    </location>
</feature>
<dbReference type="EMBL" id="CYKH01002157">
    <property type="protein sequence ID" value="CUG93501.1"/>
    <property type="molecule type" value="Genomic_DNA"/>
</dbReference>
<organism evidence="3 4">
    <name type="scientific">Bodo saltans</name>
    <name type="common">Flagellated protozoan</name>
    <dbReference type="NCBI Taxonomy" id="75058"/>
    <lineage>
        <taxon>Eukaryota</taxon>
        <taxon>Discoba</taxon>
        <taxon>Euglenozoa</taxon>
        <taxon>Kinetoplastea</taxon>
        <taxon>Metakinetoplastina</taxon>
        <taxon>Eubodonida</taxon>
        <taxon>Bodonidae</taxon>
        <taxon>Bodo</taxon>
    </lineage>
</organism>
<evidence type="ECO:0000256" key="1">
    <source>
        <dbReference type="SAM" id="Coils"/>
    </source>
</evidence>
<proteinExistence type="predicted"/>
<keyword evidence="1" id="KW-0175">Coiled coil</keyword>
<gene>
    <name evidence="3" type="ORF">BSAL_43200</name>
</gene>
<feature type="compositionally biased region" description="Polar residues" evidence="2">
    <location>
        <begin position="169"/>
        <end position="178"/>
    </location>
</feature>
<evidence type="ECO:0000313" key="4">
    <source>
        <dbReference type="Proteomes" id="UP000051952"/>
    </source>
</evidence>
<accession>A0A0S4JPQ6</accession>
<evidence type="ECO:0000256" key="2">
    <source>
        <dbReference type="SAM" id="MobiDB-lite"/>
    </source>
</evidence>